<feature type="transmembrane region" description="Helical" evidence="7">
    <location>
        <begin position="326"/>
        <end position="345"/>
    </location>
</feature>
<name>A0A851GHN3_9BACT</name>
<evidence type="ECO:0000313" key="8">
    <source>
        <dbReference type="EMBL" id="NWK56709.1"/>
    </source>
</evidence>
<dbReference type="InterPro" id="IPR005614">
    <property type="entry name" value="NrfD-like"/>
</dbReference>
<evidence type="ECO:0000256" key="4">
    <source>
        <dbReference type="ARBA" id="ARBA00022692"/>
    </source>
</evidence>
<feature type="transmembrane region" description="Helical" evidence="7">
    <location>
        <begin position="85"/>
        <end position="107"/>
    </location>
</feature>
<evidence type="ECO:0000256" key="3">
    <source>
        <dbReference type="ARBA" id="ARBA00022475"/>
    </source>
</evidence>
<comment type="similarity">
    <text evidence="2">Belongs to the NrfD family.</text>
</comment>
<feature type="transmembrane region" description="Helical" evidence="7">
    <location>
        <begin position="119"/>
        <end position="138"/>
    </location>
</feature>
<feature type="transmembrane region" description="Helical" evidence="7">
    <location>
        <begin position="279"/>
        <end position="300"/>
    </location>
</feature>
<comment type="caution">
    <text evidence="8">The sequence shown here is derived from an EMBL/GenBank/DDBJ whole genome shotgun (WGS) entry which is preliminary data.</text>
</comment>
<feature type="transmembrane region" description="Helical" evidence="7">
    <location>
        <begin position="239"/>
        <end position="258"/>
    </location>
</feature>
<evidence type="ECO:0000256" key="1">
    <source>
        <dbReference type="ARBA" id="ARBA00004651"/>
    </source>
</evidence>
<proteinExistence type="inferred from homology"/>
<reference evidence="8 9" key="1">
    <citation type="submission" date="2020-07" db="EMBL/GenBank/DDBJ databases">
        <title>Roseicoccus Jingziensis gen. nov., sp. nov., isolated from coastal seawater.</title>
        <authorList>
            <person name="Feng X."/>
        </authorList>
    </citation>
    <scope>NUCLEOTIDE SEQUENCE [LARGE SCALE GENOMIC DNA]</scope>
    <source>
        <strain evidence="8 9">N1E253</strain>
    </source>
</reference>
<dbReference type="AlphaFoldDB" id="A0A851GHN3"/>
<comment type="subcellular location">
    <subcellularLocation>
        <location evidence="1">Cell membrane</location>
        <topology evidence="1">Multi-pass membrane protein</topology>
    </subcellularLocation>
</comment>
<organism evidence="8 9">
    <name type="scientific">Oceaniferula marina</name>
    <dbReference type="NCBI Taxonomy" id="2748318"/>
    <lineage>
        <taxon>Bacteria</taxon>
        <taxon>Pseudomonadati</taxon>
        <taxon>Verrucomicrobiota</taxon>
        <taxon>Verrucomicrobiia</taxon>
        <taxon>Verrucomicrobiales</taxon>
        <taxon>Verrucomicrobiaceae</taxon>
        <taxon>Oceaniferula</taxon>
    </lineage>
</organism>
<evidence type="ECO:0000256" key="5">
    <source>
        <dbReference type="ARBA" id="ARBA00022989"/>
    </source>
</evidence>
<dbReference type="PANTHER" id="PTHR34856:SF2">
    <property type="entry name" value="PROTEIN NRFD"/>
    <property type="match status" value="1"/>
</dbReference>
<feature type="transmembrane region" description="Helical" evidence="7">
    <location>
        <begin position="357"/>
        <end position="382"/>
    </location>
</feature>
<dbReference type="InterPro" id="IPR052049">
    <property type="entry name" value="Electron_transfer_protein"/>
</dbReference>
<sequence length="435" mass="48319">MNAEATTEKPVLAEDTPHSAEFHITSYPKFLRLALRLCTQGSWTFYAWMIFLTCVALVGANAWAVQVRDGMIHTAMTDHVSWGLYIANFTFLVGLAAGGVMMVIPAYVYKDKDMHDTVIIGELLAIASIIMCILFVVVDLGRPERAWHMIPLIGKFNFPISMLTWDVIVLNGYLLLNLHICGYMLYKRFLGEKPNPKWYVPFVFISIAWAISIHTVTAFLYCGLGGRPFWNTALLAPRFLTTAFCAGPAFIICVLQLIRKLPSVSKLPNTGVAEGSIRTLAAIMRVTILINLVMLISELFTEFYTGGSHSTAARYMYFGHHGMNALQPWVWTSLVCVVVAAILLLRPQIHKHMTTLTIACVLVFVGIWIEKGMGLIIPGFIPSALHEWVEYVPSAIEWKVSAGIWAGGLMIYTLLLKIAIPIFTGQTGAVSGKQK</sequence>
<evidence type="ECO:0000256" key="2">
    <source>
        <dbReference type="ARBA" id="ARBA00008929"/>
    </source>
</evidence>
<dbReference type="GO" id="GO:0005886">
    <property type="term" value="C:plasma membrane"/>
    <property type="evidence" value="ECO:0007669"/>
    <property type="project" value="UniProtKB-SubCell"/>
</dbReference>
<dbReference type="Proteomes" id="UP000557872">
    <property type="component" value="Unassembled WGS sequence"/>
</dbReference>
<evidence type="ECO:0000256" key="6">
    <source>
        <dbReference type="ARBA" id="ARBA00023136"/>
    </source>
</evidence>
<feature type="transmembrane region" description="Helical" evidence="7">
    <location>
        <begin position="158"/>
        <end position="186"/>
    </location>
</feature>
<dbReference type="RefSeq" id="WP_178933506.1">
    <property type="nucleotide sequence ID" value="NZ_JACBAZ010000005.1"/>
</dbReference>
<keyword evidence="3" id="KW-1003">Cell membrane</keyword>
<evidence type="ECO:0000256" key="7">
    <source>
        <dbReference type="SAM" id="Phobius"/>
    </source>
</evidence>
<dbReference type="EMBL" id="JACBAZ010000005">
    <property type="protein sequence ID" value="NWK56709.1"/>
    <property type="molecule type" value="Genomic_DNA"/>
</dbReference>
<dbReference type="InterPro" id="IPR054823">
    <property type="entry name" value="DsrP-like"/>
</dbReference>
<keyword evidence="5 7" id="KW-1133">Transmembrane helix</keyword>
<protein>
    <submittedName>
        <fullName evidence="8">Polysulfide reductase NrfD</fullName>
    </submittedName>
</protein>
<dbReference type="Pfam" id="PF03916">
    <property type="entry name" value="NrfD"/>
    <property type="match status" value="1"/>
</dbReference>
<dbReference type="Gene3D" id="1.20.1630.10">
    <property type="entry name" value="Formate dehydrogenase/DMSO reductase domain"/>
    <property type="match status" value="1"/>
</dbReference>
<feature type="transmembrane region" description="Helical" evidence="7">
    <location>
        <begin position="198"/>
        <end position="219"/>
    </location>
</feature>
<keyword evidence="9" id="KW-1185">Reference proteome</keyword>
<keyword evidence="4 7" id="KW-0812">Transmembrane</keyword>
<dbReference type="NCBIfam" id="NF045798">
    <property type="entry name" value="DsrP"/>
    <property type="match status" value="1"/>
</dbReference>
<accession>A0A851GHN3</accession>
<keyword evidence="6 7" id="KW-0472">Membrane</keyword>
<feature type="transmembrane region" description="Helical" evidence="7">
    <location>
        <begin position="45"/>
        <end position="65"/>
    </location>
</feature>
<dbReference type="PANTHER" id="PTHR34856">
    <property type="entry name" value="PROTEIN NRFD"/>
    <property type="match status" value="1"/>
</dbReference>
<gene>
    <name evidence="8" type="primary">nrfD</name>
    <name evidence="8" type="ORF">HW115_13885</name>
</gene>
<evidence type="ECO:0000313" key="9">
    <source>
        <dbReference type="Proteomes" id="UP000557872"/>
    </source>
</evidence>
<feature type="transmembrane region" description="Helical" evidence="7">
    <location>
        <begin position="402"/>
        <end position="425"/>
    </location>
</feature>